<dbReference type="KEGG" id="sphj:BSL82_09160"/>
<evidence type="ECO:0000313" key="2">
    <source>
        <dbReference type="Proteomes" id="UP000182063"/>
    </source>
</evidence>
<reference evidence="2" key="1">
    <citation type="submission" date="2016-11" db="EMBL/GenBank/DDBJ databases">
        <title>Complete Genome Sequence of alachlor-degrading Sphingomonas sp. strain JJ-A5.</title>
        <authorList>
            <person name="Lee H."/>
            <person name="Ka J.-O."/>
        </authorList>
    </citation>
    <scope>NUCLEOTIDE SEQUENCE [LARGE SCALE GENOMIC DNA]</scope>
    <source>
        <strain evidence="2">JJ-A5</strain>
    </source>
</reference>
<organism evidence="1 2">
    <name type="scientific">Tardibacter chloracetimidivorans</name>
    <dbReference type="NCBI Taxonomy" id="1921510"/>
    <lineage>
        <taxon>Bacteria</taxon>
        <taxon>Pseudomonadati</taxon>
        <taxon>Pseudomonadota</taxon>
        <taxon>Alphaproteobacteria</taxon>
        <taxon>Sphingomonadales</taxon>
        <taxon>Sphingomonadaceae</taxon>
        <taxon>Tardibacter</taxon>
    </lineage>
</organism>
<protein>
    <recommendedName>
        <fullName evidence="3">Sporadically distributed protein, TIGR04141 family</fullName>
    </recommendedName>
</protein>
<keyword evidence="2" id="KW-1185">Reference proteome</keyword>
<evidence type="ECO:0000313" key="1">
    <source>
        <dbReference type="EMBL" id="API61057.1"/>
    </source>
</evidence>
<dbReference type="Pfam" id="PF19614">
    <property type="entry name" value="DUF6119"/>
    <property type="match status" value="1"/>
</dbReference>
<name>A0A1L3ZZK4_9SPHN</name>
<dbReference type="NCBIfam" id="TIGR04141">
    <property type="entry name" value="TIGR04141 family sporadically distributed protein"/>
    <property type="match status" value="1"/>
</dbReference>
<gene>
    <name evidence="1" type="ORF">BSL82_09160</name>
</gene>
<dbReference type="OrthoDB" id="6401683at2"/>
<dbReference type="AlphaFoldDB" id="A0A1L3ZZK4"/>
<dbReference type="EMBL" id="CP018221">
    <property type="protein sequence ID" value="API61057.1"/>
    <property type="molecule type" value="Genomic_DNA"/>
</dbReference>
<dbReference type="InterPro" id="IPR026487">
    <property type="entry name" value="CHP04141"/>
</dbReference>
<evidence type="ECO:0008006" key="3">
    <source>
        <dbReference type="Google" id="ProtNLM"/>
    </source>
</evidence>
<accession>A0A1L3ZZK4</accession>
<dbReference type="Proteomes" id="UP000182063">
    <property type="component" value="Chromosome"/>
</dbReference>
<sequence length="526" mass="58260">MTVDTALKADHDLEPLESSQGTLLIGQSVANPPTWTNVLAHYSPEVRARLRTQSCSAVLLVEVGSGKGKRLFALCFGQGHHAIEDDAIQRGFGLRVVLNSVSRSQLRTLDSASLDTTVMQRRVQASRDTDLSAFDLDANRNLLRLASGTPKMDDFAKALAGKDALHLRAAFDPSKLSEMCEKALNLFQATDYKKDFAFIDHVQPVADRALTDRLDALAFKDLEAMVDGNVSDLHLAIPDVLTPEANLEIGYFGNGLPSGPKMAYGELAIEDYVDELRKGSFTQIANMAEIKRSHEVRVITDGEGDRDHKRRLYTCFVHEVTLHKDIFVLFDGQWFLISRDYHAEIEDAYKVLLKPAFRASTTAKNEREFIAELGPEHHLLSMDQTKVSPKGAAGANLEPCDFLSRSKQLIHLKDGHASAPLSHLWNQGLVAAEAFVSDEVFRKGFRAAAKKREKKFTKNGFAKLLPDGRSKLIPSEFAVVFGVMRHLYVSSGTLGLPFFSKVALGAVAERITRMGFSVELHLIEKR</sequence>
<proteinExistence type="predicted"/>
<dbReference type="STRING" id="1921510.BSL82_09160"/>